<gene>
    <name evidence="1" type="ORF">NMK71_04200</name>
</gene>
<reference evidence="1" key="1">
    <citation type="submission" date="2022-07" db="EMBL/GenBank/DDBJ databases">
        <title>Description and genome-wide analysis of Profundicola chukchiensis gen. nov., sp. nov., marine bacteria isolated from bottom sediments of the Chukchi Sea.</title>
        <authorList>
            <person name="Romanenko L."/>
            <person name="Otstavnykh N."/>
            <person name="Kurilenko V."/>
            <person name="Eremeev V."/>
            <person name="Velansky P."/>
            <person name="Mikhailov V."/>
            <person name="Isaeva M."/>
        </authorList>
    </citation>
    <scope>NUCLEOTIDE SEQUENCE</scope>
    <source>
        <strain evidence="1">KMM 9713</strain>
    </source>
</reference>
<comment type="caution">
    <text evidence="1">The sequence shown here is derived from an EMBL/GenBank/DDBJ whole genome shotgun (WGS) entry which is preliminary data.</text>
</comment>
<keyword evidence="2" id="KW-1185">Reference proteome</keyword>
<sequence length="169" mass="19676">MEWVDLLDKFGNGDDSVLKILNEGSFSIDAGTASRFYIRVEEVYKKRKNNWLERFQRSFQTYNFKTEDEFEIALRNGKQNLCILKSFVTLQSLPEDLRNTLHKDLEDFVDEIKNTLKTNATKMPHIRDRVIISINNFDLNTSSLSFNSNNIATNNPKNLFPSSGRKIIF</sequence>
<dbReference type="AlphaFoldDB" id="A0A9X4MVE5"/>
<dbReference type="EMBL" id="JANCMU010000001">
    <property type="protein sequence ID" value="MDG4945606.1"/>
    <property type="molecule type" value="Genomic_DNA"/>
</dbReference>
<accession>A0A9X4MVE5</accession>
<dbReference type="RefSeq" id="WP_304420179.1">
    <property type="nucleotide sequence ID" value="NZ_JANCMU010000001.1"/>
</dbReference>
<organism evidence="1 2">
    <name type="scientific">Profundicola chukchiensis</name>
    <dbReference type="NCBI Taxonomy" id="2961959"/>
    <lineage>
        <taxon>Bacteria</taxon>
        <taxon>Pseudomonadati</taxon>
        <taxon>Bacteroidota</taxon>
        <taxon>Flavobacteriia</taxon>
        <taxon>Flavobacteriales</taxon>
        <taxon>Weeksellaceae</taxon>
        <taxon>Profundicola</taxon>
    </lineage>
</organism>
<evidence type="ECO:0000313" key="1">
    <source>
        <dbReference type="EMBL" id="MDG4945606.1"/>
    </source>
</evidence>
<protein>
    <submittedName>
        <fullName evidence="1">Uncharacterized protein</fullName>
    </submittedName>
</protein>
<dbReference type="Proteomes" id="UP001152599">
    <property type="component" value="Unassembled WGS sequence"/>
</dbReference>
<name>A0A9X4MVE5_9FLAO</name>
<proteinExistence type="predicted"/>
<evidence type="ECO:0000313" key="2">
    <source>
        <dbReference type="Proteomes" id="UP001152599"/>
    </source>
</evidence>